<dbReference type="PANTHER" id="PTHR33307:SF6">
    <property type="entry name" value="ALPHA-RHAMNOSIDASE (EUROFUNG)-RELATED"/>
    <property type="match status" value="1"/>
</dbReference>
<reference evidence="8" key="1">
    <citation type="submission" date="2020-09" db="EMBL/GenBank/DDBJ databases">
        <title>A novel bacterium of genus Paenibacillus, isolated from South China Sea.</title>
        <authorList>
            <person name="Huang H."/>
            <person name="Mo K."/>
            <person name="Hu Y."/>
        </authorList>
    </citation>
    <scope>NUCLEOTIDE SEQUENCE</scope>
    <source>
        <strain evidence="8">IB182496</strain>
    </source>
</reference>
<keyword evidence="9" id="KW-1185">Reference proteome</keyword>
<dbReference type="SUPFAM" id="SSF48208">
    <property type="entry name" value="Six-hairpin glycosidases"/>
    <property type="match status" value="1"/>
</dbReference>
<dbReference type="AlphaFoldDB" id="A0A927GT83"/>
<dbReference type="EMBL" id="JACXIZ010000024">
    <property type="protein sequence ID" value="MBD2846452.1"/>
    <property type="molecule type" value="Genomic_DNA"/>
</dbReference>
<dbReference type="InterPro" id="IPR008902">
    <property type="entry name" value="Rhamnosid_concanavalin"/>
</dbReference>
<evidence type="ECO:0000256" key="2">
    <source>
        <dbReference type="ARBA" id="ARBA00012652"/>
    </source>
</evidence>
<dbReference type="PANTHER" id="PTHR33307">
    <property type="entry name" value="ALPHA-RHAMNOSIDASE (EUROFUNG)"/>
    <property type="match status" value="1"/>
</dbReference>
<dbReference type="InterPro" id="IPR012341">
    <property type="entry name" value="6hp_glycosidase-like_sf"/>
</dbReference>
<dbReference type="GO" id="GO:0005975">
    <property type="term" value="P:carbohydrate metabolic process"/>
    <property type="evidence" value="ECO:0007669"/>
    <property type="project" value="InterPro"/>
</dbReference>
<evidence type="ECO:0000259" key="5">
    <source>
        <dbReference type="Pfam" id="PF08531"/>
    </source>
</evidence>
<feature type="domain" description="Bacterial alpha-L-rhamnosidase N-terminal" evidence="5">
    <location>
        <begin position="148"/>
        <end position="316"/>
    </location>
</feature>
<dbReference type="Gene3D" id="2.60.420.10">
    <property type="entry name" value="Maltose phosphorylase, domain 3"/>
    <property type="match status" value="1"/>
</dbReference>
<feature type="domain" description="Alpha-L-rhamnosidase C-terminal" evidence="7">
    <location>
        <begin position="790"/>
        <end position="859"/>
    </location>
</feature>
<dbReference type="Pfam" id="PF17390">
    <property type="entry name" value="Bac_rhamnosid_C"/>
    <property type="match status" value="1"/>
</dbReference>
<comment type="caution">
    <text evidence="8">The sequence shown here is derived from an EMBL/GenBank/DDBJ whole genome shotgun (WGS) entry which is preliminary data.</text>
</comment>
<evidence type="ECO:0000259" key="7">
    <source>
        <dbReference type="Pfam" id="PF17390"/>
    </source>
</evidence>
<dbReference type="RefSeq" id="WP_190918898.1">
    <property type="nucleotide sequence ID" value="NZ_JACXIZ010000024.1"/>
</dbReference>
<keyword evidence="3 8" id="KW-0378">Hydrolase</keyword>
<evidence type="ECO:0000256" key="3">
    <source>
        <dbReference type="ARBA" id="ARBA00022801"/>
    </source>
</evidence>
<dbReference type="Proteomes" id="UP000621560">
    <property type="component" value="Unassembled WGS sequence"/>
</dbReference>
<accession>A0A927GT83</accession>
<dbReference type="Pfam" id="PF25788">
    <property type="entry name" value="Ig_Rha78A_N"/>
    <property type="match status" value="1"/>
</dbReference>
<dbReference type="InterPro" id="IPR016007">
    <property type="entry name" value="Alpha_rhamnosid"/>
</dbReference>
<evidence type="ECO:0000313" key="8">
    <source>
        <dbReference type="EMBL" id="MBD2846452.1"/>
    </source>
</evidence>
<evidence type="ECO:0000313" key="9">
    <source>
        <dbReference type="Proteomes" id="UP000621560"/>
    </source>
</evidence>
<dbReference type="Pfam" id="PF05592">
    <property type="entry name" value="Bac_rhamnosid"/>
    <property type="match status" value="1"/>
</dbReference>
<evidence type="ECO:0000256" key="1">
    <source>
        <dbReference type="ARBA" id="ARBA00001445"/>
    </source>
</evidence>
<dbReference type="Pfam" id="PF08531">
    <property type="entry name" value="Bac_rhamnosid_N"/>
    <property type="match status" value="1"/>
</dbReference>
<feature type="domain" description="Alpha-L-rhamnosidase six-hairpin glycosidase" evidence="6">
    <location>
        <begin position="439"/>
        <end position="779"/>
    </location>
</feature>
<dbReference type="PIRSF" id="PIRSF010631">
    <property type="entry name" value="A-rhamnsds"/>
    <property type="match status" value="1"/>
</dbReference>
<evidence type="ECO:0000259" key="6">
    <source>
        <dbReference type="Pfam" id="PF17389"/>
    </source>
</evidence>
<name>A0A927GT83_9BACL</name>
<feature type="domain" description="Alpha-L-rhamnosidase concanavalin-like" evidence="4">
    <location>
        <begin position="325"/>
        <end position="416"/>
    </location>
</feature>
<proteinExistence type="predicted"/>
<dbReference type="InterPro" id="IPR036116">
    <property type="entry name" value="FN3_sf"/>
</dbReference>
<gene>
    <name evidence="8" type="ORF">IDH44_14720</name>
</gene>
<dbReference type="GO" id="GO:0030596">
    <property type="term" value="F:alpha-L-rhamnosidase activity"/>
    <property type="evidence" value="ECO:0007669"/>
    <property type="project" value="UniProtKB-EC"/>
</dbReference>
<sequence>MTLTVKALTCDYRSELLGTDASTPKLSWKLESDRRGTMQGAYRIRVTRADDPSAAGPLWDSGKVTSSQSLHIPYAGPPLEPRTRYAYEVKAWDEQGEESPWSASQWWETALLGEPWRAVWITPDPERIDPQGEPAFLLRRGFELKGPVWRARLYATAAGVYEAYVNGRRVGEEWMSPGWTSYNKRHQYQTYEVTDLLVSGPNALGLQLADGWYKGNLAWQDNRNLYGDRRAALLQLHVEHADGSETVIVSDEQWKSETGPIQYAEIYHGETYDARLERPGWSEAGYDDSAWCGTERLDLPYDPLTAQENWATRITERLRPIELLRTPSGETVLDMGQNMVGRIRMRVNAPAGTRIRLQHAEVLDREGNFYIGNLRKARQTVEYIARGSEQGEPESYAPYFTFQGFRYVKVEGYPGQERGADVPLDAFIGEVMHSDMPPTGEFECSHPLVNQLQRNIVWGQRGNFLDVPTDCPQRDERLGWTGDAQVFIRTAVFNYQIGPFFTKWLRDLRADQLPDGGVPHVIPSVIKGHSSAAWGDAATICPWEMYRAYGDTSLLEEQYDSMRAWVAYMRAQGESETLWNTGSHFGDWLGLDAKENSYVGATPRDLIATAFYAHSARLVRDAAVVLCKAEDVRTYGELHHRVVAAFRNEFVTPSGRLAAPTQTAHVLALMFELVEGEGRTRVARELNALVEANKDHLTTGFVGTPYLCLVLSAHGYHATAEKLLLQESYPSWLYSVVKGATTIWEHWDGIKEDGTFWSDAMNSYNHYAYGAIGDWMYRILAGLDMDDEAAEPAWRRLRIAPRLGEGALTHARASLETPYGRAVSAWRIEEGRVQLSAEVPPNATARILLPDARLEDVRESGAPLAETSGVTAVEQTAEGVLIDAGSGAYRFEYLRAISGGVD</sequence>
<dbReference type="InterPro" id="IPR035398">
    <property type="entry name" value="Bac_rhamnosid_C"/>
</dbReference>
<dbReference type="Gene3D" id="2.60.120.260">
    <property type="entry name" value="Galactose-binding domain-like"/>
    <property type="match status" value="2"/>
</dbReference>
<dbReference type="InterPro" id="IPR013783">
    <property type="entry name" value="Ig-like_fold"/>
</dbReference>
<comment type="catalytic activity">
    <reaction evidence="1">
        <text>Hydrolysis of terminal non-reducing alpha-L-rhamnose residues in alpha-L-rhamnosides.</text>
        <dbReference type="EC" id="3.2.1.40"/>
    </reaction>
</comment>
<dbReference type="Gene3D" id="1.50.10.10">
    <property type="match status" value="1"/>
</dbReference>
<organism evidence="8 9">
    <name type="scientific">Paenibacillus sabuli</name>
    <dbReference type="NCBI Taxonomy" id="2772509"/>
    <lineage>
        <taxon>Bacteria</taxon>
        <taxon>Bacillati</taxon>
        <taxon>Bacillota</taxon>
        <taxon>Bacilli</taxon>
        <taxon>Bacillales</taxon>
        <taxon>Paenibacillaceae</taxon>
        <taxon>Paenibacillus</taxon>
    </lineage>
</organism>
<dbReference type="InterPro" id="IPR008928">
    <property type="entry name" value="6-hairpin_glycosidase_sf"/>
</dbReference>
<dbReference type="EC" id="3.2.1.40" evidence="2"/>
<dbReference type="InterPro" id="IPR013737">
    <property type="entry name" value="Bac_rhamnosid_N"/>
</dbReference>
<evidence type="ECO:0000259" key="4">
    <source>
        <dbReference type="Pfam" id="PF05592"/>
    </source>
</evidence>
<protein>
    <recommendedName>
        <fullName evidence="2">alpha-L-rhamnosidase</fullName>
        <ecNumber evidence="2">3.2.1.40</ecNumber>
    </recommendedName>
</protein>
<dbReference type="Gene3D" id="2.60.40.10">
    <property type="entry name" value="Immunoglobulins"/>
    <property type="match status" value="1"/>
</dbReference>
<dbReference type="InterPro" id="IPR035396">
    <property type="entry name" value="Bac_rhamnosid6H"/>
</dbReference>
<dbReference type="Pfam" id="PF17389">
    <property type="entry name" value="Bac_rhamnosid6H"/>
    <property type="match status" value="1"/>
</dbReference>
<dbReference type="SUPFAM" id="SSF49265">
    <property type="entry name" value="Fibronectin type III"/>
    <property type="match status" value="1"/>
</dbReference>